<sequence>MKKLLNNPWVVGVLALAAVAFVAHSLIPAGGSPGVSEVAEDAGNGELPGGESSGTTADAGSVRDAIKELSGNPAATRDPFSSRAKAVAVSATPAEKVPAPDVVETVRLTALWTQNGGTYALINERICRVGDKLGRITIETATQDGVWVTHWKGRDFIALGAAFTLTTPALKAAALSLSTDS</sequence>
<evidence type="ECO:0000256" key="1">
    <source>
        <dbReference type="SAM" id="MobiDB-lite"/>
    </source>
</evidence>
<evidence type="ECO:0000313" key="3">
    <source>
        <dbReference type="Proteomes" id="UP000217265"/>
    </source>
</evidence>
<name>A0A290QE48_9BACT</name>
<keyword evidence="3" id="KW-1185">Reference proteome</keyword>
<accession>A0A290QE48</accession>
<dbReference type="RefSeq" id="WP_096057129.1">
    <property type="nucleotide sequence ID" value="NZ_CP023344.1"/>
</dbReference>
<dbReference type="EMBL" id="CP023344">
    <property type="protein sequence ID" value="ATC65500.1"/>
    <property type="molecule type" value="Genomic_DNA"/>
</dbReference>
<protein>
    <submittedName>
        <fullName evidence="2">Uncharacterized protein</fullName>
    </submittedName>
</protein>
<proteinExistence type="predicted"/>
<dbReference type="AlphaFoldDB" id="A0A290QE48"/>
<dbReference type="KEGG" id="vbh:CMV30_16965"/>
<gene>
    <name evidence="2" type="ORF">CMV30_16965</name>
</gene>
<organism evidence="2 3">
    <name type="scientific">Nibricoccus aquaticus</name>
    <dbReference type="NCBI Taxonomy" id="2576891"/>
    <lineage>
        <taxon>Bacteria</taxon>
        <taxon>Pseudomonadati</taxon>
        <taxon>Verrucomicrobiota</taxon>
        <taxon>Opitutia</taxon>
        <taxon>Opitutales</taxon>
        <taxon>Opitutaceae</taxon>
        <taxon>Nibricoccus</taxon>
    </lineage>
</organism>
<reference evidence="2" key="1">
    <citation type="submission" date="2017-09" db="EMBL/GenBank/DDBJ databases">
        <title>Complete genome sequence of Verrucomicrobial strain HZ-65, isolated from freshwater.</title>
        <authorList>
            <person name="Choi A."/>
        </authorList>
    </citation>
    <scope>NUCLEOTIDE SEQUENCE [LARGE SCALE GENOMIC DNA]</scope>
    <source>
        <strain evidence="2">HZ-65</strain>
    </source>
</reference>
<evidence type="ECO:0000313" key="2">
    <source>
        <dbReference type="EMBL" id="ATC65500.1"/>
    </source>
</evidence>
<dbReference type="Proteomes" id="UP000217265">
    <property type="component" value="Chromosome"/>
</dbReference>
<feature type="region of interest" description="Disordered" evidence="1">
    <location>
        <begin position="33"/>
        <end position="58"/>
    </location>
</feature>